<proteinExistence type="predicted"/>
<dbReference type="AlphaFoldDB" id="A0A8H7THM5"/>
<feature type="transmembrane region" description="Helical" evidence="1">
    <location>
        <begin position="114"/>
        <end position="135"/>
    </location>
</feature>
<feature type="transmembrane region" description="Helical" evidence="1">
    <location>
        <begin position="12"/>
        <end position="35"/>
    </location>
</feature>
<organism evidence="2 3">
    <name type="scientific">Cadophora malorum</name>
    <dbReference type="NCBI Taxonomy" id="108018"/>
    <lineage>
        <taxon>Eukaryota</taxon>
        <taxon>Fungi</taxon>
        <taxon>Dikarya</taxon>
        <taxon>Ascomycota</taxon>
        <taxon>Pezizomycotina</taxon>
        <taxon>Leotiomycetes</taxon>
        <taxon>Helotiales</taxon>
        <taxon>Ploettnerulaceae</taxon>
        <taxon>Cadophora</taxon>
    </lineage>
</organism>
<feature type="transmembrane region" description="Helical" evidence="1">
    <location>
        <begin position="215"/>
        <end position="237"/>
    </location>
</feature>
<dbReference type="EMBL" id="JAFJYH010000107">
    <property type="protein sequence ID" value="KAG4419342.1"/>
    <property type="molecule type" value="Genomic_DNA"/>
</dbReference>
<sequence>MAVCTFSGNADMYGLGIRVGFYLQWFGKILATWVARKEVTGMRLSESLFIAATFLALIIQTSRDNLRPVEIYVILLLTFGGYLHFVPLYMWRLLIGCDPDLDPSRHPRVKPGNMFSRLNFSLLSTVCIFQLWFWIGKVSNIGRGGCTESGFLFARIRLNQRGFIVVNVVLYFLLLLCCMAVLGISVGKRWGFLEEKPKRSIGRVRKTALQELQTFINLTVASIVVAATELTIAWNHITDVNEISSAGQTIPLIIGVGQIVRVLYIMLVTGDDYDDYFSGTNSVDSWPSDYTSGPVSVDRIPPMAPAPGSPPPA</sequence>
<accession>A0A8H7THM5</accession>
<protein>
    <submittedName>
        <fullName evidence="2">Uncharacterized protein</fullName>
    </submittedName>
</protein>
<feature type="transmembrane region" description="Helical" evidence="1">
    <location>
        <begin position="41"/>
        <end position="59"/>
    </location>
</feature>
<feature type="transmembrane region" description="Helical" evidence="1">
    <location>
        <begin position="71"/>
        <end position="94"/>
    </location>
</feature>
<keyword evidence="1" id="KW-1133">Transmembrane helix</keyword>
<evidence type="ECO:0000313" key="3">
    <source>
        <dbReference type="Proteomes" id="UP000664132"/>
    </source>
</evidence>
<evidence type="ECO:0000256" key="1">
    <source>
        <dbReference type="SAM" id="Phobius"/>
    </source>
</evidence>
<gene>
    <name evidence="2" type="ORF">IFR04_007490</name>
</gene>
<feature type="transmembrane region" description="Helical" evidence="1">
    <location>
        <begin position="249"/>
        <end position="267"/>
    </location>
</feature>
<keyword evidence="1" id="KW-0472">Membrane</keyword>
<feature type="transmembrane region" description="Helical" evidence="1">
    <location>
        <begin position="163"/>
        <end position="186"/>
    </location>
</feature>
<dbReference type="OrthoDB" id="3945378at2759"/>
<keyword evidence="3" id="KW-1185">Reference proteome</keyword>
<comment type="caution">
    <text evidence="2">The sequence shown here is derived from an EMBL/GenBank/DDBJ whole genome shotgun (WGS) entry which is preliminary data.</text>
</comment>
<reference evidence="2" key="1">
    <citation type="submission" date="2021-02" db="EMBL/GenBank/DDBJ databases">
        <title>Genome sequence Cadophora malorum strain M34.</title>
        <authorList>
            <person name="Stefanovic E."/>
            <person name="Vu D."/>
            <person name="Scully C."/>
            <person name="Dijksterhuis J."/>
            <person name="Roader J."/>
            <person name="Houbraken J."/>
        </authorList>
    </citation>
    <scope>NUCLEOTIDE SEQUENCE</scope>
    <source>
        <strain evidence="2">M34</strain>
    </source>
</reference>
<keyword evidence="1" id="KW-0812">Transmembrane</keyword>
<name>A0A8H7THM5_9HELO</name>
<evidence type="ECO:0000313" key="2">
    <source>
        <dbReference type="EMBL" id="KAG4419342.1"/>
    </source>
</evidence>
<dbReference type="Proteomes" id="UP000664132">
    <property type="component" value="Unassembled WGS sequence"/>
</dbReference>